<evidence type="ECO:0000256" key="1">
    <source>
        <dbReference type="ARBA" id="ARBA00023125"/>
    </source>
</evidence>
<dbReference type="GO" id="GO:0003700">
    <property type="term" value="F:DNA-binding transcription factor activity"/>
    <property type="evidence" value="ECO:0007669"/>
    <property type="project" value="InterPro"/>
</dbReference>
<dbReference type="CDD" id="cd01106">
    <property type="entry name" value="HTH_TipAL-Mta"/>
    <property type="match status" value="1"/>
</dbReference>
<dbReference type="InterPro" id="IPR009061">
    <property type="entry name" value="DNA-bd_dom_put_sf"/>
</dbReference>
<reference evidence="3 4" key="1">
    <citation type="submission" date="2020-08" db="EMBL/GenBank/DDBJ databases">
        <title>Genomic Encyclopedia of Type Strains, Phase IV (KMG-IV): sequencing the most valuable type-strain genomes for metagenomic binning, comparative biology and taxonomic classification.</title>
        <authorList>
            <person name="Goeker M."/>
        </authorList>
    </citation>
    <scope>NUCLEOTIDE SEQUENCE [LARGE SCALE GENOMIC DNA]</scope>
    <source>
        <strain evidence="3 4">DSM 11805</strain>
    </source>
</reference>
<gene>
    <name evidence="3" type="ORF">GGQ92_000805</name>
</gene>
<protein>
    <submittedName>
        <fullName evidence="3">DNA-binding transcriptional MerR regulator</fullName>
    </submittedName>
</protein>
<dbReference type="InterPro" id="IPR000551">
    <property type="entry name" value="MerR-type_HTH_dom"/>
</dbReference>
<keyword evidence="4" id="KW-1185">Reference proteome</keyword>
<dbReference type="SUPFAM" id="SSF46955">
    <property type="entry name" value="Putative DNA-binding domain"/>
    <property type="match status" value="1"/>
</dbReference>
<dbReference type="Gene3D" id="6.10.250.360">
    <property type="match status" value="1"/>
</dbReference>
<sequence length="252" mass="30224">MEDKHYKTKAFAKLTGVTERTLRYYDKINLLKVSRFDEQGHRLYGPNEMYRMQRILTLKYLGYSLTDIKELLTLTKKDTFHDTLLRQKEMLQKKQEEIEYVIQTIERVEALGENNIDHDILLALIHSFQHEQYHKEMFSKYFTETTMQQAFLDDKQDEEKQAIEQKFISYLKELKELQSNDYQPADKEVQQIFSHMFAVFNDILTPQAFEEIANFQDEEKQNLMLSYFSPEFEAFIAQGFEIYEKENEGVIK</sequence>
<dbReference type="PANTHER" id="PTHR30204:SF96">
    <property type="entry name" value="CHROMOSOME-ANCHORING PROTEIN RACA"/>
    <property type="match status" value="1"/>
</dbReference>
<dbReference type="PANTHER" id="PTHR30204">
    <property type="entry name" value="REDOX-CYCLING DRUG-SENSING TRANSCRIPTIONAL ACTIVATOR SOXR"/>
    <property type="match status" value="1"/>
</dbReference>
<evidence type="ECO:0000313" key="4">
    <source>
        <dbReference type="Proteomes" id="UP000572212"/>
    </source>
</evidence>
<evidence type="ECO:0000313" key="3">
    <source>
        <dbReference type="EMBL" id="MBB6512024.1"/>
    </source>
</evidence>
<dbReference type="RefSeq" id="WP_184244854.1">
    <property type="nucleotide sequence ID" value="NZ_BAAACU010000002.1"/>
</dbReference>
<dbReference type="Pfam" id="PF13411">
    <property type="entry name" value="MerR_1"/>
    <property type="match status" value="1"/>
</dbReference>
<comment type="caution">
    <text evidence="3">The sequence shown here is derived from an EMBL/GenBank/DDBJ whole genome shotgun (WGS) entry which is preliminary data.</text>
</comment>
<organism evidence="3 4">
    <name type="scientific">Gracilibacillus halotolerans</name>
    <dbReference type="NCBI Taxonomy" id="74386"/>
    <lineage>
        <taxon>Bacteria</taxon>
        <taxon>Bacillati</taxon>
        <taxon>Bacillota</taxon>
        <taxon>Bacilli</taxon>
        <taxon>Bacillales</taxon>
        <taxon>Bacillaceae</taxon>
        <taxon>Gracilibacillus</taxon>
    </lineage>
</organism>
<dbReference type="EMBL" id="JACHON010000002">
    <property type="protein sequence ID" value="MBB6512024.1"/>
    <property type="molecule type" value="Genomic_DNA"/>
</dbReference>
<dbReference type="PROSITE" id="PS50937">
    <property type="entry name" value="HTH_MERR_2"/>
    <property type="match status" value="1"/>
</dbReference>
<evidence type="ECO:0000259" key="2">
    <source>
        <dbReference type="PROSITE" id="PS50937"/>
    </source>
</evidence>
<feature type="domain" description="HTH merR-type" evidence="2">
    <location>
        <begin position="5"/>
        <end position="74"/>
    </location>
</feature>
<accession>A0A841RM68</accession>
<dbReference type="GO" id="GO:0003677">
    <property type="term" value="F:DNA binding"/>
    <property type="evidence" value="ECO:0007669"/>
    <property type="project" value="UniProtKB-KW"/>
</dbReference>
<dbReference type="Gene3D" id="1.10.1660.10">
    <property type="match status" value="1"/>
</dbReference>
<dbReference type="InterPro" id="IPR047057">
    <property type="entry name" value="MerR_fam"/>
</dbReference>
<dbReference type="Proteomes" id="UP000572212">
    <property type="component" value="Unassembled WGS sequence"/>
</dbReference>
<dbReference type="AlphaFoldDB" id="A0A841RM68"/>
<keyword evidence="1 3" id="KW-0238">DNA-binding</keyword>
<dbReference type="SMART" id="SM00422">
    <property type="entry name" value="HTH_MERR"/>
    <property type="match status" value="1"/>
</dbReference>
<proteinExistence type="predicted"/>
<name>A0A841RM68_9BACI</name>